<proteinExistence type="predicted"/>
<dbReference type="EMBL" id="JBHTIK010000015">
    <property type="protein sequence ID" value="MFD0850110.1"/>
    <property type="molecule type" value="Genomic_DNA"/>
</dbReference>
<accession>A0ABW3C8A1</accession>
<dbReference type="RefSeq" id="WP_381493816.1">
    <property type="nucleotide sequence ID" value="NZ_JBHTIK010000015.1"/>
</dbReference>
<evidence type="ECO:0000313" key="3">
    <source>
        <dbReference type="Proteomes" id="UP001597124"/>
    </source>
</evidence>
<organism evidence="2 3">
    <name type="scientific">Sphingosinicella xenopeptidilytica</name>
    <dbReference type="NCBI Taxonomy" id="364098"/>
    <lineage>
        <taxon>Bacteria</taxon>
        <taxon>Pseudomonadati</taxon>
        <taxon>Pseudomonadota</taxon>
        <taxon>Alphaproteobacteria</taxon>
        <taxon>Sphingomonadales</taxon>
        <taxon>Sphingosinicellaceae</taxon>
        <taxon>Sphingosinicella</taxon>
    </lineage>
</organism>
<dbReference type="Gene3D" id="3.40.630.30">
    <property type="match status" value="1"/>
</dbReference>
<dbReference type="Pfam" id="PF13302">
    <property type="entry name" value="Acetyltransf_3"/>
    <property type="match status" value="1"/>
</dbReference>
<protein>
    <submittedName>
        <fullName evidence="2">GNAT family N-acetyltransferase</fullName>
        <ecNumber evidence="2">2.3.-.-</ecNumber>
    </submittedName>
</protein>
<dbReference type="SUPFAM" id="SSF55729">
    <property type="entry name" value="Acyl-CoA N-acyltransferases (Nat)"/>
    <property type="match status" value="1"/>
</dbReference>
<dbReference type="Proteomes" id="UP001597124">
    <property type="component" value="Unassembled WGS sequence"/>
</dbReference>
<dbReference type="InterPro" id="IPR016181">
    <property type="entry name" value="Acyl_CoA_acyltransferase"/>
</dbReference>
<dbReference type="InterPro" id="IPR000182">
    <property type="entry name" value="GNAT_dom"/>
</dbReference>
<feature type="domain" description="N-acetyltransferase" evidence="1">
    <location>
        <begin position="15"/>
        <end position="171"/>
    </location>
</feature>
<evidence type="ECO:0000259" key="1">
    <source>
        <dbReference type="PROSITE" id="PS51186"/>
    </source>
</evidence>
<reference evidence="3" key="1">
    <citation type="journal article" date="2019" name="Int. J. Syst. Evol. Microbiol.">
        <title>The Global Catalogue of Microorganisms (GCM) 10K type strain sequencing project: providing services to taxonomists for standard genome sequencing and annotation.</title>
        <authorList>
            <consortium name="The Broad Institute Genomics Platform"/>
            <consortium name="The Broad Institute Genome Sequencing Center for Infectious Disease"/>
            <person name="Wu L."/>
            <person name="Ma J."/>
        </authorList>
    </citation>
    <scope>NUCLEOTIDE SEQUENCE [LARGE SCALE GENOMIC DNA]</scope>
    <source>
        <strain evidence="3">CCUG 52537</strain>
    </source>
</reference>
<dbReference type="GO" id="GO:0016746">
    <property type="term" value="F:acyltransferase activity"/>
    <property type="evidence" value="ECO:0007669"/>
    <property type="project" value="UniProtKB-KW"/>
</dbReference>
<dbReference type="PROSITE" id="PS51186">
    <property type="entry name" value="GNAT"/>
    <property type="match status" value="1"/>
</dbReference>
<dbReference type="EC" id="2.3.-.-" evidence="2"/>
<dbReference type="PANTHER" id="PTHR43610:SF1">
    <property type="entry name" value="N-ACETYLTRANSFERASE DOMAIN-CONTAINING PROTEIN"/>
    <property type="match status" value="1"/>
</dbReference>
<keyword evidence="3" id="KW-1185">Reference proteome</keyword>
<keyword evidence="2" id="KW-0808">Transferase</keyword>
<dbReference type="PANTHER" id="PTHR43610">
    <property type="entry name" value="BLL6696 PROTEIN"/>
    <property type="match status" value="1"/>
</dbReference>
<keyword evidence="2" id="KW-0012">Acyltransferase</keyword>
<gene>
    <name evidence="2" type="ORF">ACFQ00_17375</name>
</gene>
<evidence type="ECO:0000313" key="2">
    <source>
        <dbReference type="EMBL" id="MFD0850110.1"/>
    </source>
</evidence>
<sequence>MNAWQDQPRLEGQHARLLPLEPAHADSIAEVSRDGRLWELFFTRVPSPDDVKGWLDTALAEKAAGRSMPFVVEADGRIVGATRYLRMNEAHRRLEIGATFYAASVQRSPVNTECKLLLLGHAFEVMGCNVVQIRTDWLNRASQRAIERLGAKRDGVLRNHQIAVDGRIRDIVCYSIIATEWAGVKQNLEFLLSRHREPAPQ</sequence>
<comment type="caution">
    <text evidence="2">The sequence shown here is derived from an EMBL/GenBank/DDBJ whole genome shotgun (WGS) entry which is preliminary data.</text>
</comment>
<name>A0ABW3C8A1_SPHXN</name>